<dbReference type="Gene3D" id="1.20.120.530">
    <property type="entry name" value="GntR ligand-binding domain-like"/>
    <property type="match status" value="1"/>
</dbReference>
<dbReference type="GO" id="GO:0003677">
    <property type="term" value="F:DNA binding"/>
    <property type="evidence" value="ECO:0007669"/>
    <property type="project" value="UniProtKB-KW"/>
</dbReference>
<organism evidence="5 6">
    <name type="scientific">Sutterella wadsworthensis HGA0223</name>
    <dbReference type="NCBI Taxonomy" id="1203554"/>
    <lineage>
        <taxon>Bacteria</taxon>
        <taxon>Pseudomonadati</taxon>
        <taxon>Pseudomonadota</taxon>
        <taxon>Betaproteobacteria</taxon>
        <taxon>Burkholderiales</taxon>
        <taxon>Sutterellaceae</taxon>
        <taxon>Sutterella</taxon>
    </lineage>
</organism>
<gene>
    <name evidence="5" type="ORF">HMPREF1476_01234</name>
</gene>
<keyword evidence="2" id="KW-0238">DNA-binding</keyword>
<dbReference type="PATRIC" id="fig|1203554.3.peg.1293"/>
<name>S3BYT6_9BURK</name>
<evidence type="ECO:0000256" key="3">
    <source>
        <dbReference type="ARBA" id="ARBA00023163"/>
    </source>
</evidence>
<dbReference type="PANTHER" id="PTHR43537:SF49">
    <property type="entry name" value="TRANSCRIPTIONAL REGULATORY PROTEIN"/>
    <property type="match status" value="1"/>
</dbReference>
<dbReference type="AlphaFoldDB" id="S3BYT6"/>
<keyword evidence="1" id="KW-0805">Transcription regulation</keyword>
<dbReference type="SMART" id="SM00895">
    <property type="entry name" value="FCD"/>
    <property type="match status" value="1"/>
</dbReference>
<dbReference type="EMBL" id="ATCF01000017">
    <property type="protein sequence ID" value="EPD99197.1"/>
    <property type="molecule type" value="Genomic_DNA"/>
</dbReference>
<dbReference type="InterPro" id="IPR008920">
    <property type="entry name" value="TF_FadR/GntR_C"/>
</dbReference>
<protein>
    <recommendedName>
        <fullName evidence="4">HTH gntR-type domain-containing protein</fullName>
    </recommendedName>
</protein>
<dbReference type="InterPro" id="IPR036390">
    <property type="entry name" value="WH_DNA-bd_sf"/>
</dbReference>
<evidence type="ECO:0000313" key="6">
    <source>
        <dbReference type="Proteomes" id="UP000014400"/>
    </source>
</evidence>
<keyword evidence="3" id="KW-0804">Transcription</keyword>
<evidence type="ECO:0000259" key="4">
    <source>
        <dbReference type="PROSITE" id="PS50949"/>
    </source>
</evidence>
<comment type="caution">
    <text evidence="5">The sequence shown here is derived from an EMBL/GenBank/DDBJ whole genome shotgun (WGS) entry which is preliminary data.</text>
</comment>
<dbReference type="InterPro" id="IPR036388">
    <property type="entry name" value="WH-like_DNA-bd_sf"/>
</dbReference>
<reference evidence="5 6" key="1">
    <citation type="submission" date="2013-04" db="EMBL/GenBank/DDBJ databases">
        <title>The Genome Sequence of Sutterella wadsworthensis HGA0223.</title>
        <authorList>
            <consortium name="The Broad Institute Genomics Platform"/>
            <person name="Earl A."/>
            <person name="Ward D."/>
            <person name="Feldgarden M."/>
            <person name="Gevers D."/>
            <person name="Schmidt T.M."/>
            <person name="Dover J."/>
            <person name="Dai D."/>
            <person name="Walker B."/>
            <person name="Young S."/>
            <person name="Zeng Q."/>
            <person name="Gargeya S."/>
            <person name="Fitzgerald M."/>
            <person name="Haas B."/>
            <person name="Abouelleil A."/>
            <person name="Allen A.W."/>
            <person name="Alvarado L."/>
            <person name="Arachchi H.M."/>
            <person name="Berlin A.M."/>
            <person name="Chapman S.B."/>
            <person name="Gainer-Dewar J."/>
            <person name="Goldberg J."/>
            <person name="Griggs A."/>
            <person name="Gujja S."/>
            <person name="Hansen M."/>
            <person name="Howarth C."/>
            <person name="Imamovic A."/>
            <person name="Ireland A."/>
            <person name="Larimer J."/>
            <person name="McCowan C."/>
            <person name="Murphy C."/>
            <person name="Pearson M."/>
            <person name="Poon T.W."/>
            <person name="Priest M."/>
            <person name="Roberts A."/>
            <person name="Saif S."/>
            <person name="Shea T."/>
            <person name="Sisk P."/>
            <person name="Sykes S."/>
            <person name="Wortman J."/>
            <person name="Nusbaum C."/>
            <person name="Birren B."/>
        </authorList>
    </citation>
    <scope>NUCLEOTIDE SEQUENCE [LARGE SCALE GENOMIC DNA]</scope>
    <source>
        <strain evidence="5 6">HGA0223</strain>
    </source>
</reference>
<evidence type="ECO:0000313" key="5">
    <source>
        <dbReference type="EMBL" id="EPD99197.1"/>
    </source>
</evidence>
<dbReference type="Gene3D" id="1.10.10.10">
    <property type="entry name" value="Winged helix-like DNA-binding domain superfamily/Winged helix DNA-binding domain"/>
    <property type="match status" value="1"/>
</dbReference>
<keyword evidence="6" id="KW-1185">Reference proteome</keyword>
<dbReference type="InterPro" id="IPR011711">
    <property type="entry name" value="GntR_C"/>
</dbReference>
<dbReference type="Pfam" id="PF07729">
    <property type="entry name" value="FCD"/>
    <property type="match status" value="1"/>
</dbReference>
<evidence type="ECO:0000256" key="1">
    <source>
        <dbReference type="ARBA" id="ARBA00023015"/>
    </source>
</evidence>
<dbReference type="SUPFAM" id="SSF48008">
    <property type="entry name" value="GntR ligand-binding domain-like"/>
    <property type="match status" value="1"/>
</dbReference>
<dbReference type="PANTHER" id="PTHR43537">
    <property type="entry name" value="TRANSCRIPTIONAL REGULATOR, GNTR FAMILY"/>
    <property type="match status" value="1"/>
</dbReference>
<dbReference type="PROSITE" id="PS50949">
    <property type="entry name" value="HTH_GNTR"/>
    <property type="match status" value="1"/>
</dbReference>
<dbReference type="Proteomes" id="UP000014400">
    <property type="component" value="Unassembled WGS sequence"/>
</dbReference>
<dbReference type="eggNOG" id="COG1802">
    <property type="taxonomic scope" value="Bacteria"/>
</dbReference>
<dbReference type="SMART" id="SM00345">
    <property type="entry name" value="HTH_GNTR"/>
    <property type="match status" value="1"/>
</dbReference>
<dbReference type="STRING" id="1203554.HMPREF1476_01234"/>
<evidence type="ECO:0000256" key="2">
    <source>
        <dbReference type="ARBA" id="ARBA00023125"/>
    </source>
</evidence>
<feature type="domain" description="HTH gntR-type" evidence="4">
    <location>
        <begin position="13"/>
        <end position="80"/>
    </location>
</feature>
<dbReference type="RefSeq" id="WP_005428889.1">
    <property type="nucleotide sequence ID" value="NZ_KE150480.1"/>
</dbReference>
<dbReference type="SUPFAM" id="SSF46785">
    <property type="entry name" value="Winged helix' DNA-binding domain"/>
    <property type="match status" value="1"/>
</dbReference>
<sequence length="223" mass="24758">MPENTQIALLTSKSLPELICSELEGWIAQGKVSPGQPLREADISAQMGLSRGPVREAFRILEERGLVCCEKNRGVRVGNLTLEQVKEIYELRETLEGLIGRLAAERAGAAEKAALKGIVEEMAKAVDAEDVARYTELNFKIHEMLAGCTQNAVLKEIYLRLVSRLHLFRSYVLRHQTGSAKRSYLEHQAIAEAVCAGEADEAEKRLKAHTRESLQHLIAIAEK</sequence>
<dbReference type="GeneID" id="64060955"/>
<dbReference type="Pfam" id="PF00392">
    <property type="entry name" value="GntR"/>
    <property type="match status" value="1"/>
</dbReference>
<dbReference type="GO" id="GO:0003700">
    <property type="term" value="F:DNA-binding transcription factor activity"/>
    <property type="evidence" value="ECO:0007669"/>
    <property type="project" value="InterPro"/>
</dbReference>
<proteinExistence type="predicted"/>
<dbReference type="InterPro" id="IPR000524">
    <property type="entry name" value="Tscrpt_reg_HTH_GntR"/>
</dbReference>
<dbReference type="HOGENOM" id="CLU_017584_5_1_4"/>
<accession>S3BYT6</accession>